<name>A0ABS8EIH0_9ACTN</name>
<dbReference type="InterPro" id="IPR013901">
    <property type="entry name" value="Anthrone_oxy"/>
</dbReference>
<dbReference type="Proteomes" id="UP001520654">
    <property type="component" value="Unassembled WGS sequence"/>
</dbReference>
<evidence type="ECO:0000313" key="3">
    <source>
        <dbReference type="Proteomes" id="UP001520654"/>
    </source>
</evidence>
<protein>
    <submittedName>
        <fullName evidence="2">DUF1772 domain-containing protein</fullName>
    </submittedName>
</protein>
<gene>
    <name evidence="2" type="ORF">K7B10_38305</name>
</gene>
<sequence>MAGLFFAFDVSVMPALRRSDDRTLVQVMQRVNVAIVNGLFMTAFLGSLLLTALALVLHLASGAGSAAPPLIAALVAYALQLGVTGRINIPLNNALDAAGPVERIADPAAVRQAFEARWVPANRWRTLLCTIALGCLAWALVLSGRL</sequence>
<dbReference type="Pfam" id="PF08592">
    <property type="entry name" value="Anthrone_oxy"/>
    <property type="match status" value="1"/>
</dbReference>
<accession>A0ABS8EIH0</accession>
<reference evidence="2 3" key="1">
    <citation type="submission" date="2021-08" db="EMBL/GenBank/DDBJ databases">
        <title>Genomic Architecture of Streptomyces flavotricini NGL1 and Streptomyces erythrochromogenes HMS4 With Differential Plant Beneficial attributes and laccase production capabilities.</title>
        <authorList>
            <person name="Salwan R."/>
            <person name="Kaur R."/>
            <person name="Sharma V."/>
        </authorList>
    </citation>
    <scope>NUCLEOTIDE SEQUENCE [LARGE SCALE GENOMIC DNA]</scope>
    <source>
        <strain evidence="2 3">NGL1</strain>
    </source>
</reference>
<evidence type="ECO:0000313" key="2">
    <source>
        <dbReference type="EMBL" id="MCC0100524.1"/>
    </source>
</evidence>
<proteinExistence type="predicted"/>
<feature type="transmembrane region" description="Helical" evidence="1">
    <location>
        <begin position="69"/>
        <end position="89"/>
    </location>
</feature>
<dbReference type="EMBL" id="JAINUL010000001">
    <property type="protein sequence ID" value="MCC0100524.1"/>
    <property type="molecule type" value="Genomic_DNA"/>
</dbReference>
<keyword evidence="1" id="KW-1133">Transmembrane helix</keyword>
<evidence type="ECO:0000256" key="1">
    <source>
        <dbReference type="SAM" id="Phobius"/>
    </source>
</evidence>
<keyword evidence="3" id="KW-1185">Reference proteome</keyword>
<feature type="transmembrane region" description="Helical" evidence="1">
    <location>
        <begin position="35"/>
        <end position="57"/>
    </location>
</feature>
<organism evidence="2 3">
    <name type="scientific">Streptomyces flavotricini</name>
    <dbReference type="NCBI Taxonomy" id="66888"/>
    <lineage>
        <taxon>Bacteria</taxon>
        <taxon>Bacillati</taxon>
        <taxon>Actinomycetota</taxon>
        <taxon>Actinomycetes</taxon>
        <taxon>Kitasatosporales</taxon>
        <taxon>Streptomycetaceae</taxon>
        <taxon>Streptomyces</taxon>
    </lineage>
</organism>
<keyword evidence="1" id="KW-0472">Membrane</keyword>
<keyword evidence="1" id="KW-0812">Transmembrane</keyword>
<comment type="caution">
    <text evidence="2">The sequence shown here is derived from an EMBL/GenBank/DDBJ whole genome shotgun (WGS) entry which is preliminary data.</text>
</comment>
<feature type="transmembrane region" description="Helical" evidence="1">
    <location>
        <begin position="124"/>
        <end position="142"/>
    </location>
</feature>